<organism evidence="1 2">
    <name type="scientific">Apiospora kogelbergensis</name>
    <dbReference type="NCBI Taxonomy" id="1337665"/>
    <lineage>
        <taxon>Eukaryota</taxon>
        <taxon>Fungi</taxon>
        <taxon>Dikarya</taxon>
        <taxon>Ascomycota</taxon>
        <taxon>Pezizomycotina</taxon>
        <taxon>Sordariomycetes</taxon>
        <taxon>Xylariomycetidae</taxon>
        <taxon>Amphisphaeriales</taxon>
        <taxon>Apiosporaceae</taxon>
        <taxon>Apiospora</taxon>
    </lineage>
</organism>
<comment type="caution">
    <text evidence="1">The sequence shown here is derived from an EMBL/GenBank/DDBJ whole genome shotgun (WGS) entry which is preliminary data.</text>
</comment>
<dbReference type="EMBL" id="JAQQWP010000009">
    <property type="protein sequence ID" value="KAK8100500.1"/>
    <property type="molecule type" value="Genomic_DNA"/>
</dbReference>
<protein>
    <submittedName>
        <fullName evidence="1">Uncharacterized protein</fullName>
    </submittedName>
</protein>
<evidence type="ECO:0000313" key="1">
    <source>
        <dbReference type="EMBL" id="KAK8100500.1"/>
    </source>
</evidence>
<dbReference type="Proteomes" id="UP001392437">
    <property type="component" value="Unassembled WGS sequence"/>
</dbReference>
<gene>
    <name evidence="1" type="ORF">PG999_010874</name>
</gene>
<proteinExistence type="predicted"/>
<accession>A0AAW0QBC5</accession>
<dbReference type="AlphaFoldDB" id="A0AAW0QBC5"/>
<sequence>MSRTNHLACGPVALAAALAPQDVDYAYIESNGDPANMTTMAACCAPQPAQQDGSCYTWCQVPAEAGIDVPETRLSWEWNFQYCLNHQGRLASGEGRRFKAPKVHTVQGREKEVNSGSSRHLQLAKDNITLYSLEEL</sequence>
<reference evidence="1 2" key="1">
    <citation type="submission" date="2023-01" db="EMBL/GenBank/DDBJ databases">
        <title>Analysis of 21 Apiospora genomes using comparative genomics revels a genus with tremendous synthesis potential of carbohydrate active enzymes and secondary metabolites.</title>
        <authorList>
            <person name="Sorensen T."/>
        </authorList>
    </citation>
    <scope>NUCLEOTIDE SEQUENCE [LARGE SCALE GENOMIC DNA]</scope>
    <source>
        <strain evidence="1 2">CBS 117206</strain>
    </source>
</reference>
<name>A0AAW0QBC5_9PEZI</name>
<evidence type="ECO:0000313" key="2">
    <source>
        <dbReference type="Proteomes" id="UP001392437"/>
    </source>
</evidence>
<keyword evidence="2" id="KW-1185">Reference proteome</keyword>